<dbReference type="InterPro" id="IPR030395">
    <property type="entry name" value="GP_PDE_dom"/>
</dbReference>
<dbReference type="GO" id="GO:0006629">
    <property type="term" value="P:lipid metabolic process"/>
    <property type="evidence" value="ECO:0007669"/>
    <property type="project" value="InterPro"/>
</dbReference>
<proteinExistence type="predicted"/>
<evidence type="ECO:0000313" key="2">
    <source>
        <dbReference type="EMBL" id="KSU15026.1"/>
    </source>
</evidence>
<gene>
    <name evidence="2" type="ORF">LMG8520_0075</name>
</gene>
<reference evidence="3" key="1">
    <citation type="submission" date="2015-10" db="EMBL/GenBank/DDBJ databases">
        <title>Draft Genome Sequences of 11 Lactococcus lactis subspecies cremoris strains.</title>
        <authorList>
            <person name="Wels M."/>
            <person name="Backus L."/>
            <person name="Boekhorst J."/>
            <person name="Dijkstra A."/>
            <person name="Beerthuizen M."/>
            <person name="Kelly W."/>
            <person name="Siezen R."/>
            <person name="Bachmann H."/>
            <person name="Van Hijum S."/>
        </authorList>
    </citation>
    <scope>NUCLEOTIDE SEQUENCE [LARGE SCALE GENOMIC DNA]</scope>
    <source>
        <strain evidence="3">LMG8520</strain>
    </source>
</reference>
<dbReference type="Proteomes" id="UP000054230">
    <property type="component" value="Unassembled WGS sequence"/>
</dbReference>
<organism evidence="2 3">
    <name type="scientific">Lactococcus lactis subsp. lactis</name>
    <name type="common">Streptococcus lactis</name>
    <dbReference type="NCBI Taxonomy" id="1360"/>
    <lineage>
        <taxon>Bacteria</taxon>
        <taxon>Bacillati</taxon>
        <taxon>Bacillota</taxon>
        <taxon>Bacilli</taxon>
        <taxon>Lactobacillales</taxon>
        <taxon>Streptococcaceae</taxon>
        <taxon>Lactococcus</taxon>
    </lineage>
</organism>
<sequence>MEATTLNSSFVDKAQARKQMVFAWMVNDETDMREQMFNGVDGIITDNLDDLKEVIAEDDDNPSYAQRILRMTSIINIE</sequence>
<dbReference type="RefSeq" id="WP_237671023.1">
    <property type="nucleotide sequence ID" value="NZ_LKLP01000001.1"/>
</dbReference>
<dbReference type="GO" id="GO:0008081">
    <property type="term" value="F:phosphoric diester hydrolase activity"/>
    <property type="evidence" value="ECO:0007669"/>
    <property type="project" value="InterPro"/>
</dbReference>
<accession>A0A0V8DNC4</accession>
<dbReference type="InterPro" id="IPR017946">
    <property type="entry name" value="PLC-like_Pdiesterase_TIM-brl"/>
</dbReference>
<evidence type="ECO:0000259" key="1">
    <source>
        <dbReference type="Pfam" id="PF03009"/>
    </source>
</evidence>
<dbReference type="SUPFAM" id="SSF51695">
    <property type="entry name" value="PLC-like phosphodiesterases"/>
    <property type="match status" value="1"/>
</dbReference>
<dbReference type="EMBL" id="LKLP01000001">
    <property type="protein sequence ID" value="KSU15026.1"/>
    <property type="molecule type" value="Genomic_DNA"/>
</dbReference>
<dbReference type="Gene3D" id="3.20.20.190">
    <property type="entry name" value="Phosphatidylinositol (PI) phosphodiesterase"/>
    <property type="match status" value="1"/>
</dbReference>
<evidence type="ECO:0000313" key="3">
    <source>
        <dbReference type="Proteomes" id="UP000054230"/>
    </source>
</evidence>
<comment type="caution">
    <text evidence="2">The sequence shown here is derived from an EMBL/GenBank/DDBJ whole genome shotgun (WGS) entry which is preliminary data.</text>
</comment>
<feature type="domain" description="GP-PDE" evidence="1">
    <location>
        <begin position="8"/>
        <end position="49"/>
    </location>
</feature>
<name>A0A0V8DNC4_LACLL</name>
<dbReference type="PATRIC" id="fig|1360.106.peg.2615"/>
<dbReference type="Pfam" id="PF03009">
    <property type="entry name" value="GDPD"/>
    <property type="match status" value="1"/>
</dbReference>
<protein>
    <submittedName>
        <fullName evidence="2">Glycerophosphoryl diester phosphodiesterase</fullName>
    </submittedName>
</protein>
<dbReference type="AlphaFoldDB" id="A0A0V8DNC4"/>